<dbReference type="Proteomes" id="UP000490980">
    <property type="component" value="Unassembled WGS sequence"/>
</dbReference>
<feature type="compositionally biased region" description="Low complexity" evidence="1">
    <location>
        <begin position="38"/>
        <end position="48"/>
    </location>
</feature>
<evidence type="ECO:0000313" key="4">
    <source>
        <dbReference type="Proteomes" id="UP000490980"/>
    </source>
</evidence>
<keyword evidence="2" id="KW-0732">Signal</keyword>
<protein>
    <recommendedName>
        <fullName evidence="5">Secreted protein</fullName>
    </recommendedName>
</protein>
<evidence type="ECO:0000256" key="2">
    <source>
        <dbReference type="SAM" id="SignalP"/>
    </source>
</evidence>
<gene>
    <name evidence="3" type="ORF">HBF25_19160</name>
</gene>
<dbReference type="AlphaFoldDB" id="A0A7X5ZJY3"/>
<evidence type="ECO:0000256" key="1">
    <source>
        <dbReference type="SAM" id="MobiDB-lite"/>
    </source>
</evidence>
<comment type="caution">
    <text evidence="3">The sequence shown here is derived from an EMBL/GenBank/DDBJ whole genome shotgun (WGS) entry which is preliminary data.</text>
</comment>
<feature type="signal peptide" evidence="2">
    <location>
        <begin position="1"/>
        <end position="21"/>
    </location>
</feature>
<feature type="chain" id="PRO_5030512111" description="Secreted protein" evidence="2">
    <location>
        <begin position="22"/>
        <end position="168"/>
    </location>
</feature>
<proteinExistence type="predicted"/>
<reference evidence="3 4" key="1">
    <citation type="submission" date="2020-03" db="EMBL/GenBank/DDBJ databases">
        <authorList>
            <person name="Lai Q."/>
        </authorList>
    </citation>
    <scope>NUCLEOTIDE SEQUENCE [LARGE SCALE GENOMIC DNA]</scope>
    <source>
        <strain evidence="3 4">CCUG 25036</strain>
    </source>
</reference>
<sequence length="168" mass="16895">MSMKPILVLALFVATSASAWAQDAAKPLNLKLPPDYVPASSSSASAPAQTGQSGTAAANGVKPGENVAVTPSRPKDPPGTYYGDTTGRLANVAEANEGPRCDDATYNQPQMHGSVSTGVVSGSRGMSGNYQSGAVNVTQAFGSCDHPTGSVSISVGAGTGHFNGGRIR</sequence>
<accession>A0A7X5ZJY3</accession>
<dbReference type="EMBL" id="JAARLZ010000013">
    <property type="protein sequence ID" value="NII08508.1"/>
    <property type="molecule type" value="Genomic_DNA"/>
</dbReference>
<feature type="region of interest" description="Disordered" evidence="1">
    <location>
        <begin position="37"/>
        <end position="83"/>
    </location>
</feature>
<evidence type="ECO:0008006" key="5">
    <source>
        <dbReference type="Google" id="ProtNLM"/>
    </source>
</evidence>
<name>A0A7X5ZJY3_9GAMM</name>
<organism evidence="3 4">
    <name type="scientific">Luteibacter anthropi</name>
    <dbReference type="NCBI Taxonomy" id="564369"/>
    <lineage>
        <taxon>Bacteria</taxon>
        <taxon>Pseudomonadati</taxon>
        <taxon>Pseudomonadota</taxon>
        <taxon>Gammaproteobacteria</taxon>
        <taxon>Lysobacterales</taxon>
        <taxon>Rhodanobacteraceae</taxon>
        <taxon>Luteibacter</taxon>
    </lineage>
</organism>
<evidence type="ECO:0000313" key="3">
    <source>
        <dbReference type="EMBL" id="NII08508.1"/>
    </source>
</evidence>
<keyword evidence="4" id="KW-1185">Reference proteome</keyword>